<dbReference type="KEGG" id="mbas:ALGA_3845"/>
<keyword evidence="1" id="KW-0472">Membrane</keyword>
<keyword evidence="1" id="KW-0812">Transmembrane</keyword>
<keyword evidence="1" id="KW-1133">Transmembrane helix</keyword>
<feature type="transmembrane region" description="Helical" evidence="1">
    <location>
        <begin position="7"/>
        <end position="29"/>
    </location>
</feature>
<evidence type="ECO:0000256" key="1">
    <source>
        <dbReference type="SAM" id="Phobius"/>
    </source>
</evidence>
<keyword evidence="3" id="KW-1185">Reference proteome</keyword>
<name>A0A1Y1CNZ5_9BACT</name>
<evidence type="ECO:0000313" key="3">
    <source>
        <dbReference type="Proteomes" id="UP000218267"/>
    </source>
</evidence>
<evidence type="ECO:0000313" key="2">
    <source>
        <dbReference type="EMBL" id="BAX82137.1"/>
    </source>
</evidence>
<protein>
    <submittedName>
        <fullName evidence="2">Uncharacterized protein</fullName>
    </submittedName>
</protein>
<accession>A0A1Y1CNZ5</accession>
<proteinExistence type="predicted"/>
<dbReference type="AlphaFoldDB" id="A0A1Y1CNZ5"/>
<reference evidence="3" key="2">
    <citation type="journal article" date="2020" name="Antonie Van Leeuwenhoek">
        <title>Labilibaculum antarcticum sp. nov., a novel facultative anaerobic, psychrotorelant bacterium isolated from marine sediment of Antarctica.</title>
        <authorList>
            <person name="Watanabe M."/>
            <person name="Kojima H."/>
            <person name="Fukui M."/>
        </authorList>
    </citation>
    <scope>NUCLEOTIDE SEQUENCE [LARGE SCALE GENOMIC DNA]</scope>
    <source>
        <strain evidence="3">SPP2</strain>
    </source>
</reference>
<reference evidence="2 3" key="1">
    <citation type="journal article" date="2018" name="Mar. Genomics">
        <title>Complete genome sequence of Marinifilaceae bacterium strain SPP2, isolated from the Antarctic marine sediment.</title>
        <authorList>
            <person name="Watanabe M."/>
            <person name="Kojima H."/>
            <person name="Fukui M."/>
        </authorList>
    </citation>
    <scope>NUCLEOTIDE SEQUENCE [LARGE SCALE GENOMIC DNA]</scope>
    <source>
        <strain evidence="2 3">SPP2</strain>
    </source>
</reference>
<feature type="transmembrane region" description="Helical" evidence="1">
    <location>
        <begin position="35"/>
        <end position="54"/>
    </location>
</feature>
<dbReference type="Proteomes" id="UP000218267">
    <property type="component" value="Chromosome"/>
</dbReference>
<dbReference type="EMBL" id="AP018042">
    <property type="protein sequence ID" value="BAX82137.1"/>
    <property type="molecule type" value="Genomic_DNA"/>
</dbReference>
<sequence length="64" mass="7321">MIKRNISLILVILAMTLNILSFDFSNFNIESKNTWIFLAASIIIIVSITALVINENKKKRIIDK</sequence>
<organism evidence="2 3">
    <name type="scientific">Labilibaculum antarcticum</name>
    <dbReference type="NCBI Taxonomy" id="1717717"/>
    <lineage>
        <taxon>Bacteria</taxon>
        <taxon>Pseudomonadati</taxon>
        <taxon>Bacteroidota</taxon>
        <taxon>Bacteroidia</taxon>
        <taxon>Marinilabiliales</taxon>
        <taxon>Marinifilaceae</taxon>
        <taxon>Labilibaculum</taxon>
    </lineage>
</organism>
<gene>
    <name evidence="2" type="ORF">ALGA_3845</name>
</gene>